<accession>A0A6J4L941</accession>
<dbReference type="GO" id="GO:0046657">
    <property type="term" value="P:folic acid catabolic process"/>
    <property type="evidence" value="ECO:0007669"/>
    <property type="project" value="TreeGrafter"/>
</dbReference>
<dbReference type="InterPro" id="IPR052030">
    <property type="entry name" value="Peptidase_M20/M20A_hydrolases"/>
</dbReference>
<reference evidence="2" key="1">
    <citation type="submission" date="2020-02" db="EMBL/GenBank/DDBJ databases">
        <authorList>
            <person name="Meier V. D."/>
        </authorList>
    </citation>
    <scope>NUCLEOTIDE SEQUENCE</scope>
    <source>
        <strain evidence="2">AVDCRST_MAG56</strain>
    </source>
</reference>
<dbReference type="Gene3D" id="3.30.70.360">
    <property type="match status" value="1"/>
</dbReference>
<evidence type="ECO:0000259" key="1">
    <source>
        <dbReference type="Pfam" id="PF07687"/>
    </source>
</evidence>
<dbReference type="GO" id="GO:0005737">
    <property type="term" value="C:cytoplasm"/>
    <property type="evidence" value="ECO:0007669"/>
    <property type="project" value="TreeGrafter"/>
</dbReference>
<dbReference type="InterPro" id="IPR036264">
    <property type="entry name" value="Bact_exopeptidase_dim_dom"/>
</dbReference>
<evidence type="ECO:0000313" key="2">
    <source>
        <dbReference type="EMBL" id="CAA9322547.1"/>
    </source>
</evidence>
<dbReference type="Gene3D" id="3.40.630.10">
    <property type="entry name" value="Zn peptidases"/>
    <property type="match status" value="2"/>
</dbReference>
<dbReference type="SUPFAM" id="SSF55031">
    <property type="entry name" value="Bacterial exopeptidase dimerisation domain"/>
    <property type="match status" value="1"/>
</dbReference>
<dbReference type="SUPFAM" id="SSF53187">
    <property type="entry name" value="Zn-dependent exopeptidases"/>
    <property type="match status" value="1"/>
</dbReference>
<dbReference type="PANTHER" id="PTHR30575">
    <property type="entry name" value="PEPTIDASE M20"/>
    <property type="match status" value="1"/>
</dbReference>
<dbReference type="NCBIfam" id="TIGR01891">
    <property type="entry name" value="amidohydrolases"/>
    <property type="match status" value="1"/>
</dbReference>
<dbReference type="PANTHER" id="PTHR30575:SF0">
    <property type="entry name" value="XAA-ARG DIPEPTIDASE"/>
    <property type="match status" value="1"/>
</dbReference>
<sequence>MQFPARKGCEIPQMVVTWEISANQTLTCVPQPLPANFRAKSLTRSVRRLLATSLLAVPLLSNAQTTLPPTRIEAIKKELVAEIDGQQAFTAQMVDMVFSFGELGFQEEETSRYLTGILKKNGFAVEYGIANIPTAWMARWGSGKPVIAVGSDLDCIPKASQKPGVAYRDPVVEGAPGHGEGHNSGLPLNVTAVLALKKVMEREKIPGTLVLWPGVAEELVAAKAFFVRDGYFKDVDACIFTHVASNLAVSYGDAGNNGLVSVEFTFEGESAHSAAAPWRGRSALDAVELMNIGWNYKREHLPVSQRSHYVITDGGDQPNVVPSKASVWYYFRDRTYPAIKGMYETGVAIAEGAAKMTGTRMSYRYLGSAWPGYFNKPIAEVMYENIKRVGLPSWDADDQLLARAVQQEVKAPPVNPYNGKKIDGLDVKLDTLAAPKNNLMGGGSDDIADIAWTVPTVVLQYPANIPGLPGHHWANAIAMATPIAHKGVTAGAKAEALTLLDLLAKPEILKNARDYFANVQTKETKYTPFVKDTDKPATYLNAKIMAQFRPEMKKFYYDPVRYKSYLEQLGIKYPTLRDDQKAGAAQTGQAGK</sequence>
<dbReference type="Pfam" id="PF07687">
    <property type="entry name" value="M20_dimer"/>
    <property type="match status" value="1"/>
</dbReference>
<organism evidence="2">
    <name type="scientific">uncultured Cytophagales bacterium</name>
    <dbReference type="NCBI Taxonomy" id="158755"/>
    <lineage>
        <taxon>Bacteria</taxon>
        <taxon>Pseudomonadati</taxon>
        <taxon>Bacteroidota</taxon>
        <taxon>Sphingobacteriia</taxon>
        <taxon>Sphingobacteriales</taxon>
        <taxon>environmental samples</taxon>
    </lineage>
</organism>
<dbReference type="InterPro" id="IPR017439">
    <property type="entry name" value="Amidohydrolase"/>
</dbReference>
<protein>
    <recommendedName>
        <fullName evidence="1">Peptidase M20 dimerisation domain-containing protein</fullName>
    </recommendedName>
</protein>
<dbReference type="InterPro" id="IPR011650">
    <property type="entry name" value="Peptidase_M20_dimer"/>
</dbReference>
<dbReference type="GO" id="GO:0071713">
    <property type="term" value="F:para-aminobenzoyl-glutamate hydrolase activity"/>
    <property type="evidence" value="ECO:0007669"/>
    <property type="project" value="TreeGrafter"/>
</dbReference>
<dbReference type="GO" id="GO:0016805">
    <property type="term" value="F:dipeptidase activity"/>
    <property type="evidence" value="ECO:0007669"/>
    <property type="project" value="TreeGrafter"/>
</dbReference>
<proteinExistence type="predicted"/>
<feature type="domain" description="Peptidase M20 dimerisation" evidence="1">
    <location>
        <begin position="255"/>
        <end position="333"/>
    </location>
</feature>
<name>A0A6J4L941_9SPHI</name>
<gene>
    <name evidence="2" type="ORF">AVDCRST_MAG56-6994</name>
</gene>
<dbReference type="AlphaFoldDB" id="A0A6J4L941"/>
<dbReference type="EMBL" id="CADCTQ010000581">
    <property type="protein sequence ID" value="CAA9322547.1"/>
    <property type="molecule type" value="Genomic_DNA"/>
</dbReference>